<evidence type="ECO:0000259" key="2">
    <source>
        <dbReference type="Pfam" id="PF06110"/>
    </source>
</evidence>
<dbReference type="GO" id="GO:0047134">
    <property type="term" value="F:protein-disulfide reductase [NAD(P)H] activity"/>
    <property type="evidence" value="ECO:0007669"/>
    <property type="project" value="InterPro"/>
</dbReference>
<evidence type="ECO:0000313" key="4">
    <source>
        <dbReference type="Proteomes" id="UP001152049"/>
    </source>
</evidence>
<feature type="domain" description="Thioredoxin" evidence="2">
    <location>
        <begin position="21"/>
        <end position="118"/>
    </location>
</feature>
<dbReference type="PANTHER" id="PTHR12452:SF0">
    <property type="entry name" value="THIOREDOXIN DOMAIN-CONTAINING PROTEIN 17"/>
    <property type="match status" value="1"/>
</dbReference>
<reference evidence="3" key="1">
    <citation type="submission" date="2022-09" db="EMBL/GenBank/DDBJ databases">
        <title>Fusarium specimens isolated from Avocado Roots.</title>
        <authorList>
            <person name="Stajich J."/>
            <person name="Roper C."/>
            <person name="Heimlech-Rivalta G."/>
        </authorList>
    </citation>
    <scope>NUCLEOTIDE SEQUENCE</scope>
    <source>
        <strain evidence="3">CF00136</strain>
    </source>
</reference>
<protein>
    <recommendedName>
        <fullName evidence="2">Thioredoxin domain-containing protein</fullName>
    </recommendedName>
</protein>
<evidence type="ECO:0000256" key="1">
    <source>
        <dbReference type="ARBA" id="ARBA00008987"/>
    </source>
</evidence>
<evidence type="ECO:0000313" key="3">
    <source>
        <dbReference type="EMBL" id="KAJ4254491.1"/>
    </source>
</evidence>
<organism evidence="3 4">
    <name type="scientific">Fusarium torreyae</name>
    <dbReference type="NCBI Taxonomy" id="1237075"/>
    <lineage>
        <taxon>Eukaryota</taxon>
        <taxon>Fungi</taxon>
        <taxon>Dikarya</taxon>
        <taxon>Ascomycota</taxon>
        <taxon>Pezizomycotina</taxon>
        <taxon>Sordariomycetes</taxon>
        <taxon>Hypocreomycetidae</taxon>
        <taxon>Hypocreales</taxon>
        <taxon>Nectriaceae</taxon>
        <taxon>Fusarium</taxon>
    </lineage>
</organism>
<dbReference type="Gene3D" id="3.40.30.10">
    <property type="entry name" value="Glutaredoxin"/>
    <property type="match status" value="1"/>
</dbReference>
<gene>
    <name evidence="3" type="ORF">NW762_010090</name>
</gene>
<dbReference type="SUPFAM" id="SSF52833">
    <property type="entry name" value="Thioredoxin-like"/>
    <property type="match status" value="1"/>
</dbReference>
<comment type="caution">
    <text evidence="3">The sequence shown here is derived from an EMBL/GenBank/DDBJ whole genome shotgun (WGS) entry which is preliminary data.</text>
</comment>
<dbReference type="InterPro" id="IPR036249">
    <property type="entry name" value="Thioredoxin-like_sf"/>
</dbReference>
<dbReference type="Pfam" id="PF06110">
    <property type="entry name" value="TXD17-like_Trx"/>
    <property type="match status" value="1"/>
</dbReference>
<dbReference type="EMBL" id="JAOQAZ010000022">
    <property type="protein sequence ID" value="KAJ4254491.1"/>
    <property type="molecule type" value="Genomic_DNA"/>
</dbReference>
<accession>A0A9W8VBZ8</accession>
<dbReference type="OrthoDB" id="78947at2759"/>
<keyword evidence="4" id="KW-1185">Reference proteome</keyword>
<dbReference type="Proteomes" id="UP001152049">
    <property type="component" value="Unassembled WGS sequence"/>
</dbReference>
<name>A0A9W8VBZ8_9HYPO</name>
<dbReference type="AlphaFoldDB" id="A0A9W8VBZ8"/>
<dbReference type="InterPro" id="IPR045108">
    <property type="entry name" value="TXNDC17-like"/>
</dbReference>
<dbReference type="PANTHER" id="PTHR12452">
    <property type="entry name" value="42-9-9 PROTEIN-RELATED"/>
    <property type="match status" value="1"/>
</dbReference>
<comment type="similarity">
    <text evidence="1">Belongs to the thioredoxin family.</text>
</comment>
<dbReference type="InterPro" id="IPR010357">
    <property type="entry name" value="TXNDC17_dom"/>
</dbReference>
<sequence>MPILNNVQLSSPEDLVPLAGGDESIYVILISSNDAETGAPWCSDVRAALPFLTETFDKHDGPKAIYESVGPRPGWRKPDNAHRLAWNISAIPTVIRFRVRDGKTEETGRLEEAEVYEEGKLKSFVSESV</sequence>
<proteinExistence type="inferred from homology"/>
<dbReference type="GO" id="GO:0005829">
    <property type="term" value="C:cytosol"/>
    <property type="evidence" value="ECO:0007669"/>
    <property type="project" value="TreeGrafter"/>
</dbReference>